<dbReference type="Pfam" id="PF13186">
    <property type="entry name" value="SPASM"/>
    <property type="match status" value="1"/>
</dbReference>
<evidence type="ECO:0000313" key="8">
    <source>
        <dbReference type="Proteomes" id="UP001501169"/>
    </source>
</evidence>
<evidence type="ECO:0000256" key="3">
    <source>
        <dbReference type="ARBA" id="ARBA00022723"/>
    </source>
</evidence>
<dbReference type="SUPFAM" id="SSF102114">
    <property type="entry name" value="Radical SAM enzymes"/>
    <property type="match status" value="1"/>
</dbReference>
<dbReference type="Pfam" id="PF04055">
    <property type="entry name" value="Radical_SAM"/>
    <property type="match status" value="1"/>
</dbReference>
<keyword evidence="8" id="KW-1185">Reference proteome</keyword>
<dbReference type="InterPro" id="IPR006638">
    <property type="entry name" value="Elp3/MiaA/NifB-like_rSAM"/>
</dbReference>
<dbReference type="PANTHER" id="PTHR11228:SF34">
    <property type="entry name" value="TUNGSTEN-CONTAINING ALDEHYDE FERREDOXIN OXIDOREDUCTASE COFACTOR MODIFYING PROTEIN"/>
    <property type="match status" value="1"/>
</dbReference>
<evidence type="ECO:0000256" key="2">
    <source>
        <dbReference type="ARBA" id="ARBA00022691"/>
    </source>
</evidence>
<name>A0ABN1DIY9_9GAMM</name>
<comment type="caution">
    <text evidence="7">The sequence shown here is derived from an EMBL/GenBank/DDBJ whole genome shotgun (WGS) entry which is preliminary data.</text>
</comment>
<dbReference type="SFLD" id="SFLDS00029">
    <property type="entry name" value="Radical_SAM"/>
    <property type="match status" value="1"/>
</dbReference>
<organism evidence="7 8">
    <name type="scientific">Rheinheimera aquimaris</name>
    <dbReference type="NCBI Taxonomy" id="412437"/>
    <lineage>
        <taxon>Bacteria</taxon>
        <taxon>Pseudomonadati</taxon>
        <taxon>Pseudomonadota</taxon>
        <taxon>Gammaproteobacteria</taxon>
        <taxon>Chromatiales</taxon>
        <taxon>Chromatiaceae</taxon>
        <taxon>Rheinheimera</taxon>
    </lineage>
</organism>
<dbReference type="SFLD" id="SFLDG01386">
    <property type="entry name" value="main_SPASM_domain-containing"/>
    <property type="match status" value="1"/>
</dbReference>
<dbReference type="PROSITE" id="PS51918">
    <property type="entry name" value="RADICAL_SAM"/>
    <property type="match status" value="1"/>
</dbReference>
<sequence>MTSLANSGIKLRHRQTYAVWEITLKCNLACSHCGSRAGDSRVNELSTSEALDLVQQMAELGIEDVSLIGGEAFLRPDWLIIAAEITRLGMNANMTTGGYGISRGTAKRMKEAGISNVSVSVDGLEATHDKLRGKLGAWQQCFKTIEHLRAVGINVGCNTQINKHSATELPMLYQQLVQHGVSAWQIQLTVPMGNAVEHNAMLLQPYELLELYPVLAYLSKRGRKDKLMVQPGNNIGYFGPYERLLREPISRHRDFAFFRGCGAGINTIGIEADGKVKGCPSLPSEQYTGGNIRERSLRDIYENSKELRFNDINKPEDVTAHMWGDCASCEYAKVCRAGCSWTAHVFFGRRGNNPYCHHRALKKAVLGKMERFYLKTPAAGQPFDHGVFELVEEQIKPFDPTDPAHFSIAQTQFPAEWLAEEPDLQKSLMLERGMLMLQYVESGIVKQADSPWFDPAKREAIKQGIAIAS</sequence>
<dbReference type="NCBIfam" id="TIGR04085">
    <property type="entry name" value="rSAM_more_4Fe4S"/>
    <property type="match status" value="1"/>
</dbReference>
<accession>A0ABN1DIY9</accession>
<dbReference type="Proteomes" id="UP001501169">
    <property type="component" value="Unassembled WGS sequence"/>
</dbReference>
<comment type="cofactor">
    <cofactor evidence="1">
        <name>[4Fe-4S] cluster</name>
        <dbReference type="ChEBI" id="CHEBI:49883"/>
    </cofactor>
</comment>
<dbReference type="InterPro" id="IPR013785">
    <property type="entry name" value="Aldolase_TIM"/>
</dbReference>
<dbReference type="SMART" id="SM00729">
    <property type="entry name" value="Elp3"/>
    <property type="match status" value="1"/>
</dbReference>
<reference evidence="7 8" key="1">
    <citation type="journal article" date="2019" name="Int. J. Syst. Evol. Microbiol.">
        <title>The Global Catalogue of Microorganisms (GCM) 10K type strain sequencing project: providing services to taxonomists for standard genome sequencing and annotation.</title>
        <authorList>
            <consortium name="The Broad Institute Genomics Platform"/>
            <consortium name="The Broad Institute Genome Sequencing Center for Infectious Disease"/>
            <person name="Wu L."/>
            <person name="Ma J."/>
        </authorList>
    </citation>
    <scope>NUCLEOTIDE SEQUENCE [LARGE SCALE GENOMIC DNA]</scope>
    <source>
        <strain evidence="7 8">JCM 14331</strain>
    </source>
</reference>
<evidence type="ECO:0000256" key="5">
    <source>
        <dbReference type="ARBA" id="ARBA00023014"/>
    </source>
</evidence>
<keyword evidence="5" id="KW-0411">Iron-sulfur</keyword>
<dbReference type="SFLD" id="SFLDG01067">
    <property type="entry name" value="SPASM/twitch_domain_containing"/>
    <property type="match status" value="1"/>
</dbReference>
<proteinExistence type="predicted"/>
<dbReference type="InterPro" id="IPR023885">
    <property type="entry name" value="4Fe4S-binding_SPASM_dom"/>
</dbReference>
<feature type="domain" description="Radical SAM core" evidence="6">
    <location>
        <begin position="12"/>
        <end position="221"/>
    </location>
</feature>
<dbReference type="EMBL" id="BAAAEO010000002">
    <property type="protein sequence ID" value="GAA0544850.1"/>
    <property type="molecule type" value="Genomic_DNA"/>
</dbReference>
<dbReference type="InterPro" id="IPR058240">
    <property type="entry name" value="rSAM_sf"/>
</dbReference>
<dbReference type="InterPro" id="IPR007197">
    <property type="entry name" value="rSAM"/>
</dbReference>
<dbReference type="RefSeq" id="WP_226766065.1">
    <property type="nucleotide sequence ID" value="NZ_BAAAEO010000002.1"/>
</dbReference>
<gene>
    <name evidence="7" type="ORF">GCM10009098_10480</name>
</gene>
<keyword evidence="4" id="KW-0408">Iron</keyword>
<evidence type="ECO:0000259" key="6">
    <source>
        <dbReference type="PROSITE" id="PS51918"/>
    </source>
</evidence>
<keyword evidence="2" id="KW-0949">S-adenosyl-L-methionine</keyword>
<evidence type="ECO:0000256" key="1">
    <source>
        <dbReference type="ARBA" id="ARBA00001966"/>
    </source>
</evidence>
<evidence type="ECO:0000313" key="7">
    <source>
        <dbReference type="EMBL" id="GAA0544850.1"/>
    </source>
</evidence>
<dbReference type="PANTHER" id="PTHR11228">
    <property type="entry name" value="RADICAL SAM DOMAIN PROTEIN"/>
    <property type="match status" value="1"/>
</dbReference>
<dbReference type="InterPro" id="IPR050377">
    <property type="entry name" value="Radical_SAM_PqqE_MftC-like"/>
</dbReference>
<dbReference type="CDD" id="cd01335">
    <property type="entry name" value="Radical_SAM"/>
    <property type="match status" value="1"/>
</dbReference>
<protein>
    <submittedName>
        <fullName evidence="7">GDL motif peptide-associated radical SAM/SPASM maturase</fullName>
    </submittedName>
</protein>
<dbReference type="Gene3D" id="3.20.20.70">
    <property type="entry name" value="Aldolase class I"/>
    <property type="match status" value="1"/>
</dbReference>
<keyword evidence="3" id="KW-0479">Metal-binding</keyword>
<evidence type="ECO:0000256" key="4">
    <source>
        <dbReference type="ARBA" id="ARBA00023004"/>
    </source>
</evidence>